<name>A0ABD6S7W3_BACTU</name>
<dbReference type="RefSeq" id="WP_098316931.1">
    <property type="nucleotide sequence ID" value="NZ_NTYF01000023.1"/>
</dbReference>
<reference evidence="1 2" key="1">
    <citation type="submission" date="2017-09" db="EMBL/GenBank/DDBJ databases">
        <title>Large-scale bioinformatics analysis of Bacillus genomes uncovers conserved roles of natural products in bacterial physiology.</title>
        <authorList>
            <consortium name="Agbiome Team Llc"/>
            <person name="Bleich R.M."/>
            <person name="Kirk G.J."/>
            <person name="Santa Maria K.C."/>
            <person name="Allen S.E."/>
            <person name="Farag S."/>
            <person name="Shank E.A."/>
            <person name="Bowers A."/>
        </authorList>
    </citation>
    <scope>NUCLEOTIDE SEQUENCE [LARGE SCALE GENOMIC DNA]</scope>
    <source>
        <strain evidence="1 2">AFS005140</strain>
    </source>
</reference>
<accession>A0ABD6S7W3</accession>
<dbReference type="Proteomes" id="UP000219897">
    <property type="component" value="Unassembled WGS sequence"/>
</dbReference>
<organism evidence="1 2">
    <name type="scientific">Bacillus thuringiensis</name>
    <dbReference type="NCBI Taxonomy" id="1428"/>
    <lineage>
        <taxon>Bacteria</taxon>
        <taxon>Bacillati</taxon>
        <taxon>Bacillota</taxon>
        <taxon>Bacilli</taxon>
        <taxon>Bacillales</taxon>
        <taxon>Bacillaceae</taxon>
        <taxon>Bacillus</taxon>
        <taxon>Bacillus cereus group</taxon>
    </lineage>
</organism>
<protein>
    <recommendedName>
        <fullName evidence="3">Helix-turn-helix domain-containing protein</fullName>
    </recommendedName>
</protein>
<proteinExistence type="predicted"/>
<gene>
    <name evidence="1" type="ORF">CN495_07450</name>
</gene>
<comment type="caution">
    <text evidence="1">The sequence shown here is derived from an EMBL/GenBank/DDBJ whole genome shotgun (WGS) entry which is preliminary data.</text>
</comment>
<sequence length="156" mass="18113">MLKENYVLSFVIEEISKGTDKKVIEDWLKLDKKTLDILAEYAETGEELGSKLTKQDILTAYKSGLTYPEIGEIKGVTRVAIRLMIHGMTKKKLEAIKEENMAKRNAMKAFILHRRVWIAVQLLGFEEACKQSGYSEAFFKKRYRELDKQVRKQYTS</sequence>
<evidence type="ECO:0000313" key="2">
    <source>
        <dbReference type="Proteomes" id="UP000219897"/>
    </source>
</evidence>
<evidence type="ECO:0000313" key="1">
    <source>
        <dbReference type="EMBL" id="PER55581.1"/>
    </source>
</evidence>
<dbReference type="AlphaFoldDB" id="A0ABD6S7W3"/>
<dbReference type="EMBL" id="NTYF01000023">
    <property type="protein sequence ID" value="PER55581.1"/>
    <property type="molecule type" value="Genomic_DNA"/>
</dbReference>
<evidence type="ECO:0008006" key="3">
    <source>
        <dbReference type="Google" id="ProtNLM"/>
    </source>
</evidence>